<proteinExistence type="predicted"/>
<reference evidence="1 2" key="1">
    <citation type="submission" date="2013-07" db="EMBL/GenBank/DDBJ databases">
        <title>Isolation of a new Chlamydia species from the feral Sacred Ibis (Threskiornis aethiopicus): Chlamydia ibidis.</title>
        <authorList>
            <person name="Vorimore F."/>
            <person name="Hsia R.-C."/>
            <person name="Huot-Creasy H."/>
            <person name="Bastian S."/>
            <person name="Deruyter L."/>
            <person name="Passet A."/>
            <person name="Sachse K."/>
            <person name="Bavoil P."/>
            <person name="Myers G."/>
            <person name="Laroucau K."/>
        </authorList>
    </citation>
    <scope>NUCLEOTIDE SEQUENCE [LARGE SCALE GENOMIC DNA]</scope>
    <source>
        <strain evidence="1 2">10-1398/6</strain>
    </source>
</reference>
<protein>
    <submittedName>
        <fullName evidence="1">Uncharacterized protein</fullName>
    </submittedName>
</protein>
<dbReference type="Proteomes" id="UP000016064">
    <property type="component" value="Unassembled WGS sequence"/>
</dbReference>
<keyword evidence="2" id="KW-1185">Reference proteome</keyword>
<accession>A0ABN0MYN9</accession>
<sequence length="38" mass="4413">METSHTSRQEAQDLRAFLKEKQLKSLDNLGNQSDLDHQ</sequence>
<name>A0ABN0MYN9_9CHLA</name>
<evidence type="ECO:0000313" key="2">
    <source>
        <dbReference type="Proteomes" id="UP000016064"/>
    </source>
</evidence>
<organism evidence="1 2">
    <name type="scientific">Chlamydia ibidis 10-1398/6</name>
    <dbReference type="NCBI Taxonomy" id="1046581"/>
    <lineage>
        <taxon>Bacteria</taxon>
        <taxon>Pseudomonadati</taxon>
        <taxon>Chlamydiota</taxon>
        <taxon>Chlamydiia</taxon>
        <taxon>Chlamydiales</taxon>
        <taxon>Chlamydiaceae</taxon>
        <taxon>Chlamydia/Chlamydophila group</taxon>
        <taxon>Chlamydia</taxon>
    </lineage>
</organism>
<comment type="caution">
    <text evidence="1">The sequence shown here is derived from an EMBL/GenBank/DDBJ whole genome shotgun (WGS) entry which is preliminary data.</text>
</comment>
<dbReference type="EMBL" id="APJW01000003">
    <property type="protein sequence ID" value="EQM62384.1"/>
    <property type="molecule type" value="Genomic_DNA"/>
</dbReference>
<gene>
    <name evidence="1" type="ORF">H359_0867</name>
</gene>
<evidence type="ECO:0000313" key="1">
    <source>
        <dbReference type="EMBL" id="EQM62384.1"/>
    </source>
</evidence>